<feature type="domain" description="LamG-like jellyroll fold" evidence="4">
    <location>
        <begin position="1028"/>
        <end position="1176"/>
    </location>
</feature>
<feature type="region of interest" description="Disordered" evidence="3">
    <location>
        <begin position="241"/>
        <end position="261"/>
    </location>
</feature>
<dbReference type="Proteomes" id="UP001240984">
    <property type="component" value="Unassembled WGS sequence"/>
</dbReference>
<dbReference type="SMART" id="SM00560">
    <property type="entry name" value="LamGL"/>
    <property type="match status" value="2"/>
</dbReference>
<keyword evidence="2" id="KW-1015">Disulfide bond</keyword>
<dbReference type="InterPro" id="IPR042837">
    <property type="entry name" value="PTX3"/>
</dbReference>
<organism evidence="5 6">
    <name type="scientific">Catenuloplanes nepalensis</name>
    <dbReference type="NCBI Taxonomy" id="587533"/>
    <lineage>
        <taxon>Bacteria</taxon>
        <taxon>Bacillati</taxon>
        <taxon>Actinomycetota</taxon>
        <taxon>Actinomycetes</taxon>
        <taxon>Micromonosporales</taxon>
        <taxon>Micromonosporaceae</taxon>
        <taxon>Catenuloplanes</taxon>
    </lineage>
</organism>
<evidence type="ECO:0000256" key="1">
    <source>
        <dbReference type="ARBA" id="ARBA00022729"/>
    </source>
</evidence>
<dbReference type="Pfam" id="PF13385">
    <property type="entry name" value="Laminin_G_3"/>
    <property type="match status" value="2"/>
</dbReference>
<dbReference type="InterPro" id="IPR013320">
    <property type="entry name" value="ConA-like_dom_sf"/>
</dbReference>
<sequence length="1191" mass="126797">MSRGVILRAVRSSSRRKLALLLSGVVGLSLHPLLAEPAVAVEPKSEVERAAETGERVEVLAERTEYSQVFAEPSGRFVMESTVVPKHVRHADGSWSETDLDLSVRPDGTVRPGASIADVRFSNGGDEPMVTLADGGHTLELSWPGDLPAPEVSGDSATYRGVLEGVDLVLRATWTGFTHVLVVNTPEAAESVRSVTIDVGGDASVTALPDGGLRAVADRKILATAGAPTMWDSAAPPVGAQARMAASGVPSTPAGPGDLSNTATVRTEVTAQGDLRLVPDAGMLDAPEQHFPLFIDPAWDKKPAKWAYATNDNVNNHHDRARVGWNPGSENIHRSFFKFLSSDLAGKYIHSARVQMNLDHSWSCDFTPTSMWLSDVIGTGSSGGRVAWSTKLRRALVAASSHANDAGGCGQERLDMIVQFDNAAVRTQVQDAASGRWTDITFGFCACDPSGAMEGYAVRWKTFYADDARLIVEYDSIPGTPERLMVEPNTDCSVPISTGTLTPRLYARLPDADTTQKLAATFQWKQISGAGQVNDGTYPVSTSTVTNQSANAQSSPVQVTIQNGKRYAFRVQTKDPAPYNQSSPWSGWCEFYPDTTVPAEPSVIRTSEVPGPGGEAAFTISTPSLDVTKFRYGWKNPPDKEIAATLTTAADGSKSMTASVKLSTVKYGENIFTAYGIDKTLNNGRATSISLIVSAPAGPIAGYGLQAYPGVDEAAALQNSATATGGSLTTTDLSWTDDVRLLGGKTATFTGTATQGAVATGVALDTTKSYAVAAWVRLTDLSVTSTVIAKEAPAGASSPFRLRARPLSTGSAWCLLIPSTTTTAGTEVCSTRPNTVNQWTHVAAGYDSADKRIKVWVDGAETSAGFGTPTTNTNPIVIGRGQDTGSTGSVERFRGNIADVKIFDRLLVADDFTGATAVRTADGEIDEPGFVDSVEVGYWTFNLGFPCRDETRPNTCEVLADDMFYRRLSLTTGSVVDVGRDQLSLYLDDNPVDETSTVVTREYARSQRNVGSEDEPVWQDTPVLRTDQSFTVAAWVKPDQVGTGAHTVVSQDGPDRTPFALSLRPRTVDGVTSDYWTFSMMPPAGDAADSLRSAKPVAYDDAAGWTHLVAVYDSARKQLRLYVNGVLQGATASLMPVWQASGPLVVGGALFGGVRTDRWFGGIDDVHAYQGALSDTQVKNLFSTELVAVSG</sequence>
<evidence type="ECO:0000313" key="6">
    <source>
        <dbReference type="Proteomes" id="UP001240984"/>
    </source>
</evidence>
<feature type="region of interest" description="Disordered" evidence="3">
    <location>
        <begin position="866"/>
        <end position="889"/>
    </location>
</feature>
<dbReference type="PANTHER" id="PTHR46943:SF1">
    <property type="entry name" value="PENTRAXIN-RELATED PROTEIN PTX3"/>
    <property type="match status" value="1"/>
</dbReference>
<dbReference type="InterPro" id="IPR006558">
    <property type="entry name" value="LamG-like"/>
</dbReference>
<dbReference type="PANTHER" id="PTHR46943">
    <property type="entry name" value="PENTRAXIN-RELATED PROTEIN PTX3"/>
    <property type="match status" value="1"/>
</dbReference>
<protein>
    <recommendedName>
        <fullName evidence="4">LamG-like jellyroll fold domain-containing protein</fullName>
    </recommendedName>
</protein>
<reference evidence="5 6" key="1">
    <citation type="submission" date="2023-07" db="EMBL/GenBank/DDBJ databases">
        <title>Sequencing the genomes of 1000 actinobacteria strains.</title>
        <authorList>
            <person name="Klenk H.-P."/>
        </authorList>
    </citation>
    <scope>NUCLEOTIDE SEQUENCE [LARGE SCALE GENOMIC DNA]</scope>
    <source>
        <strain evidence="5 6">DSM 44710</strain>
    </source>
</reference>
<keyword evidence="6" id="KW-1185">Reference proteome</keyword>
<dbReference type="Gene3D" id="2.60.120.200">
    <property type="match status" value="2"/>
</dbReference>
<comment type="caution">
    <text evidence="5">The sequence shown here is derived from an EMBL/GenBank/DDBJ whole genome shotgun (WGS) entry which is preliminary data.</text>
</comment>
<dbReference type="SUPFAM" id="SSF49899">
    <property type="entry name" value="Concanavalin A-like lectins/glucanases"/>
    <property type="match status" value="2"/>
</dbReference>
<dbReference type="EMBL" id="JAUSRA010000001">
    <property type="protein sequence ID" value="MDP9793695.1"/>
    <property type="molecule type" value="Genomic_DNA"/>
</dbReference>
<dbReference type="RefSeq" id="WP_306828776.1">
    <property type="nucleotide sequence ID" value="NZ_JAUSRA010000001.1"/>
</dbReference>
<gene>
    <name evidence="5" type="ORF">J2S43_002207</name>
</gene>
<proteinExistence type="predicted"/>
<keyword evidence="1" id="KW-0732">Signal</keyword>
<evidence type="ECO:0000256" key="2">
    <source>
        <dbReference type="ARBA" id="ARBA00023157"/>
    </source>
</evidence>
<evidence type="ECO:0000256" key="3">
    <source>
        <dbReference type="SAM" id="MobiDB-lite"/>
    </source>
</evidence>
<accession>A0ABT9MQK8</accession>
<evidence type="ECO:0000313" key="5">
    <source>
        <dbReference type="EMBL" id="MDP9793695.1"/>
    </source>
</evidence>
<evidence type="ECO:0000259" key="4">
    <source>
        <dbReference type="SMART" id="SM00560"/>
    </source>
</evidence>
<feature type="domain" description="LamG-like jellyroll fold" evidence="4">
    <location>
        <begin position="768"/>
        <end position="910"/>
    </location>
</feature>
<name>A0ABT9MQK8_9ACTN</name>